<feature type="transmembrane region" description="Helical" evidence="11">
    <location>
        <begin position="61"/>
        <end position="79"/>
    </location>
</feature>
<evidence type="ECO:0000256" key="6">
    <source>
        <dbReference type="ARBA" id="ARBA00022692"/>
    </source>
</evidence>
<dbReference type="GO" id="GO:0022857">
    <property type="term" value="F:transmembrane transporter activity"/>
    <property type="evidence" value="ECO:0007669"/>
    <property type="project" value="InterPro"/>
</dbReference>
<name>A0A7M2Z1X2_9ACTN</name>
<comment type="subunit">
    <text evidence="2">The complex is composed of two ATP-binding proteins (LsrA), two transmembrane proteins (LsrC and LsrD) and a solute-binding protein (LsrB).</text>
</comment>
<evidence type="ECO:0000313" key="12">
    <source>
        <dbReference type="EMBL" id="RDI75814.1"/>
    </source>
</evidence>
<accession>A0A7M2Z1X2</accession>
<keyword evidence="7 11" id="KW-1133">Transmembrane helix</keyword>
<comment type="function">
    <text evidence="9">Part of the ABC transporter complex LsrABCD involved in autoinducer 2 (AI-2) import. Probably responsible for the translocation of the substrate across the membrane.</text>
</comment>
<keyword evidence="3" id="KW-0813">Transport</keyword>
<feature type="transmembrane region" description="Helical" evidence="11">
    <location>
        <begin position="109"/>
        <end position="133"/>
    </location>
</feature>
<feature type="transmembrane region" description="Helical" evidence="11">
    <location>
        <begin position="308"/>
        <end position="327"/>
    </location>
</feature>
<feature type="transmembrane region" description="Helical" evidence="11">
    <location>
        <begin position="140"/>
        <end position="162"/>
    </location>
</feature>
<feature type="transmembrane region" description="Helical" evidence="11">
    <location>
        <begin position="259"/>
        <end position="277"/>
    </location>
</feature>
<evidence type="ECO:0000256" key="9">
    <source>
        <dbReference type="ARBA" id="ARBA00025439"/>
    </source>
</evidence>
<keyword evidence="4" id="KW-1003">Cell membrane</keyword>
<keyword evidence="13" id="KW-1185">Reference proteome</keyword>
<reference evidence="12 13" key="1">
    <citation type="submission" date="2018-07" db="EMBL/GenBank/DDBJ databases">
        <title>High-quality-draft genome sequence of Gaiella occulta.</title>
        <authorList>
            <person name="Severino R."/>
            <person name="Froufe H.J.C."/>
            <person name="Rainey F.A."/>
            <person name="Barroso C."/>
            <person name="Albuquerque L."/>
            <person name="Lobo-Da-Cunha A."/>
            <person name="Da Costa M.S."/>
            <person name="Egas C."/>
        </authorList>
    </citation>
    <scope>NUCLEOTIDE SEQUENCE [LARGE SCALE GENOMIC DNA]</scope>
    <source>
        <strain evidence="12 13">F2-233</strain>
    </source>
</reference>
<organism evidence="12 13">
    <name type="scientific">Gaiella occulta</name>
    <dbReference type="NCBI Taxonomy" id="1002870"/>
    <lineage>
        <taxon>Bacteria</taxon>
        <taxon>Bacillati</taxon>
        <taxon>Actinomycetota</taxon>
        <taxon>Thermoleophilia</taxon>
        <taxon>Gaiellales</taxon>
        <taxon>Gaiellaceae</taxon>
        <taxon>Gaiella</taxon>
    </lineage>
</organism>
<dbReference type="AlphaFoldDB" id="A0A7M2Z1X2"/>
<evidence type="ECO:0000256" key="2">
    <source>
        <dbReference type="ARBA" id="ARBA00011262"/>
    </source>
</evidence>
<gene>
    <name evidence="12" type="ORF">Gocc_0233</name>
</gene>
<reference evidence="13" key="2">
    <citation type="journal article" date="2019" name="MicrobiologyOpen">
        <title>High-quality draft genome sequence of Gaiella occulta isolated from a 150 meter deep mineral water borehole and comparison with the genome sequences of other deep-branching lineages of the phylum Actinobacteria.</title>
        <authorList>
            <person name="Severino R."/>
            <person name="Froufe H.J.C."/>
            <person name="Barroso C."/>
            <person name="Albuquerque L."/>
            <person name="Lobo-da-Cunha A."/>
            <person name="da Costa M.S."/>
            <person name="Egas C."/>
        </authorList>
    </citation>
    <scope>NUCLEOTIDE SEQUENCE [LARGE SCALE GENOMIC DNA]</scope>
    <source>
        <strain evidence="13">F2-233</strain>
    </source>
</reference>
<evidence type="ECO:0000256" key="11">
    <source>
        <dbReference type="SAM" id="Phobius"/>
    </source>
</evidence>
<evidence type="ECO:0000256" key="5">
    <source>
        <dbReference type="ARBA" id="ARBA00022519"/>
    </source>
</evidence>
<dbReference type="PANTHER" id="PTHR32196:SF29">
    <property type="entry name" value="AUTOINDUCER 2 IMPORT SYSTEM PERMEASE PROTEIN LSRC"/>
    <property type="match status" value="1"/>
</dbReference>
<dbReference type="RefSeq" id="WP_181813275.1">
    <property type="nucleotide sequence ID" value="NZ_QQZY01000001.1"/>
</dbReference>
<dbReference type="Proteomes" id="UP000254134">
    <property type="component" value="Unassembled WGS sequence"/>
</dbReference>
<evidence type="ECO:0000256" key="3">
    <source>
        <dbReference type="ARBA" id="ARBA00022448"/>
    </source>
</evidence>
<evidence type="ECO:0000256" key="10">
    <source>
        <dbReference type="ARBA" id="ARBA00039382"/>
    </source>
</evidence>
<comment type="subcellular location">
    <subcellularLocation>
        <location evidence="1">Cell membrane</location>
        <topology evidence="1">Multi-pass membrane protein</topology>
    </subcellularLocation>
</comment>
<dbReference type="CDD" id="cd06579">
    <property type="entry name" value="TM_PBP1_transp_AraH_like"/>
    <property type="match status" value="1"/>
</dbReference>
<evidence type="ECO:0000256" key="1">
    <source>
        <dbReference type="ARBA" id="ARBA00004651"/>
    </source>
</evidence>
<feature type="transmembrane region" description="Helical" evidence="11">
    <location>
        <begin position="32"/>
        <end position="49"/>
    </location>
</feature>
<feature type="transmembrane region" description="Helical" evidence="11">
    <location>
        <begin position="229"/>
        <end position="253"/>
    </location>
</feature>
<comment type="caution">
    <text evidence="12">The sequence shown here is derived from an EMBL/GenBank/DDBJ whole genome shotgun (WGS) entry which is preliminary data.</text>
</comment>
<dbReference type="Pfam" id="PF02653">
    <property type="entry name" value="BPD_transp_2"/>
    <property type="match status" value="1"/>
</dbReference>
<evidence type="ECO:0000256" key="7">
    <source>
        <dbReference type="ARBA" id="ARBA00022989"/>
    </source>
</evidence>
<dbReference type="PANTHER" id="PTHR32196">
    <property type="entry name" value="ABC TRANSPORTER PERMEASE PROTEIN YPHD-RELATED-RELATED"/>
    <property type="match status" value="1"/>
</dbReference>
<evidence type="ECO:0000256" key="4">
    <source>
        <dbReference type="ARBA" id="ARBA00022475"/>
    </source>
</evidence>
<dbReference type="InterPro" id="IPR001851">
    <property type="entry name" value="ABC_transp_permease"/>
</dbReference>
<feature type="transmembrane region" description="Helical" evidence="11">
    <location>
        <begin position="182"/>
        <end position="198"/>
    </location>
</feature>
<dbReference type="GO" id="GO:0005886">
    <property type="term" value="C:plasma membrane"/>
    <property type="evidence" value="ECO:0007669"/>
    <property type="project" value="UniProtKB-SubCell"/>
</dbReference>
<evidence type="ECO:0000313" key="13">
    <source>
        <dbReference type="Proteomes" id="UP000254134"/>
    </source>
</evidence>
<dbReference type="EMBL" id="QQZY01000001">
    <property type="protein sequence ID" value="RDI75814.1"/>
    <property type="molecule type" value="Genomic_DNA"/>
</dbReference>
<keyword evidence="6 11" id="KW-0812">Transmembrane</keyword>
<protein>
    <recommendedName>
        <fullName evidence="10">Autoinducer 2 import system permease protein LsrC</fullName>
    </recommendedName>
</protein>
<keyword evidence="5" id="KW-0997">Cell inner membrane</keyword>
<sequence length="334" mass="34474">MPERSEAVATEGVLLPRLRRPGWRRAIETREASIVAVLLVLGTVLSIAYPQFRTLDNVNNILLAVAQVAIVGVGMTMVIVTGGIDVSVGSALAVCAVVVGQQVQDGAGVPGAIAVGVAVGTAIGLVNGLLIAFGRVHSIIITFGMLNILRVVSFKVTGGRWLSGLPDTLGYFGSGRLAGLPFAWWIAMALAAVATYYLRCRPTGRHLYALGGNAETARLAGVSVLKRTIFVYTITGTLVGVASIVFVGGTGVVQTNVGVGFELDVIAAVVIGGTSILGGKGTVIGTLLGALLVGTIRNALVIVNLSALYTGLILGALILATVALDLLRRRRVEQ</sequence>
<proteinExistence type="predicted"/>
<evidence type="ECO:0000256" key="8">
    <source>
        <dbReference type="ARBA" id="ARBA00023136"/>
    </source>
</evidence>
<keyword evidence="8 11" id="KW-0472">Membrane</keyword>